<dbReference type="InterPro" id="IPR005024">
    <property type="entry name" value="Snf7_fam"/>
</dbReference>
<dbReference type="OrthoDB" id="5594417at2759"/>
<keyword evidence="4" id="KW-1185">Reference proteome</keyword>
<dbReference type="AlphaFoldDB" id="A0A0R3W1S3"/>
<dbReference type="EMBL" id="UYRS01018309">
    <property type="protein sequence ID" value="VDK32225.1"/>
    <property type="molecule type" value="Genomic_DNA"/>
</dbReference>
<dbReference type="WBParaSite" id="TASK_0000370801-mRNA-1">
    <property type="protein sequence ID" value="TASK_0000370801-mRNA-1"/>
    <property type="gene ID" value="TASK_0000370801"/>
</dbReference>
<reference evidence="5" key="1">
    <citation type="submission" date="2017-02" db="UniProtKB">
        <authorList>
            <consortium name="WormBaseParasite"/>
        </authorList>
    </citation>
    <scope>IDENTIFICATION</scope>
</reference>
<feature type="region of interest" description="Disordered" evidence="2">
    <location>
        <begin position="1"/>
        <end position="33"/>
    </location>
</feature>
<dbReference type="Gene3D" id="6.10.140.1230">
    <property type="match status" value="1"/>
</dbReference>
<evidence type="ECO:0000256" key="2">
    <source>
        <dbReference type="SAM" id="MobiDB-lite"/>
    </source>
</evidence>
<dbReference type="GO" id="GO:0007034">
    <property type="term" value="P:vacuolar transport"/>
    <property type="evidence" value="ECO:0007669"/>
    <property type="project" value="InterPro"/>
</dbReference>
<evidence type="ECO:0000313" key="5">
    <source>
        <dbReference type="WBParaSite" id="TASK_0000370801-mRNA-1"/>
    </source>
</evidence>
<accession>A0A0R3W1S3</accession>
<evidence type="ECO:0000256" key="1">
    <source>
        <dbReference type="ARBA" id="ARBA00006190"/>
    </source>
</evidence>
<gene>
    <name evidence="3" type="ORF">TASK_LOCUS3709</name>
</gene>
<dbReference type="Pfam" id="PF03357">
    <property type="entry name" value="Snf7"/>
    <property type="match status" value="1"/>
</dbReference>
<protein>
    <submittedName>
        <fullName evidence="5">Charged multivesicular body protein 2b</fullName>
    </submittedName>
</protein>
<evidence type="ECO:0000313" key="3">
    <source>
        <dbReference type="EMBL" id="VDK32225.1"/>
    </source>
</evidence>
<organism evidence="5">
    <name type="scientific">Taenia asiatica</name>
    <name type="common">Asian tapeworm</name>
    <dbReference type="NCBI Taxonomy" id="60517"/>
    <lineage>
        <taxon>Eukaryota</taxon>
        <taxon>Metazoa</taxon>
        <taxon>Spiralia</taxon>
        <taxon>Lophotrochozoa</taxon>
        <taxon>Platyhelminthes</taxon>
        <taxon>Cestoda</taxon>
        <taxon>Eucestoda</taxon>
        <taxon>Cyclophyllidea</taxon>
        <taxon>Taeniidae</taxon>
        <taxon>Taenia</taxon>
    </lineage>
</organism>
<sequence>MFSRERKLQKQLREAETNNRRVQRELQRDQRQIQRDENQLKAEIKRFAAQGDAKSCTRLARRLIKIRDQATRNEEFGARMSDVTAQQRTCVSNMKLAGAADTGASTMAKMNKQMKKMDCDKTMQRYAKECMKMSMTEEAMNDALDSIYDDSECEDAVLQQVYDELGIALNETMPSAPVQSLGLVDDPIADQNPEDIAAQLERLRSS</sequence>
<comment type="similarity">
    <text evidence="1">Belongs to the SNF7 family.</text>
</comment>
<name>A0A0R3W1S3_TAEAS</name>
<dbReference type="Proteomes" id="UP000282613">
    <property type="component" value="Unassembled WGS sequence"/>
</dbReference>
<evidence type="ECO:0000313" key="4">
    <source>
        <dbReference type="Proteomes" id="UP000282613"/>
    </source>
</evidence>
<proteinExistence type="inferred from homology"/>
<dbReference type="STRING" id="60517.A0A0R3W1S3"/>
<reference evidence="3 4" key="2">
    <citation type="submission" date="2018-11" db="EMBL/GenBank/DDBJ databases">
        <authorList>
            <consortium name="Pathogen Informatics"/>
        </authorList>
    </citation>
    <scope>NUCLEOTIDE SEQUENCE [LARGE SCALE GENOMIC DNA]</scope>
</reference>
<dbReference type="PANTHER" id="PTHR10476">
    <property type="entry name" value="CHARGED MULTIVESICULAR BODY PROTEIN"/>
    <property type="match status" value="1"/>
</dbReference>